<dbReference type="Pfam" id="PF19480">
    <property type="entry name" value="DUF6016"/>
    <property type="match status" value="1"/>
</dbReference>
<evidence type="ECO:0000259" key="1">
    <source>
        <dbReference type="Pfam" id="PF19480"/>
    </source>
</evidence>
<accession>Q7V0M5</accession>
<evidence type="ECO:0000313" key="3">
    <source>
        <dbReference type="Proteomes" id="UP000001026"/>
    </source>
</evidence>
<dbReference type="InterPro" id="IPR027565">
    <property type="entry name" value="Cupin_WbuC"/>
</dbReference>
<dbReference type="OrthoDB" id="7345979at2"/>
<dbReference type="Proteomes" id="UP000001026">
    <property type="component" value="Chromosome"/>
</dbReference>
<evidence type="ECO:0000313" key="2">
    <source>
        <dbReference type="EMBL" id="CAE19690.1"/>
    </source>
</evidence>
<dbReference type="RefSeq" id="WP_011132865.1">
    <property type="nucleotide sequence ID" value="NC_005072.1"/>
</dbReference>
<protein>
    <submittedName>
        <fullName evidence="2">Conserved hypothetical</fullName>
    </submittedName>
</protein>
<proteinExistence type="predicted"/>
<name>Q7V0M5_PROMP</name>
<dbReference type="EMBL" id="BX548174">
    <property type="protein sequence ID" value="CAE19690.1"/>
    <property type="molecule type" value="Genomic_DNA"/>
</dbReference>
<gene>
    <name evidence="2" type="ordered locus">PMM1231</name>
</gene>
<dbReference type="STRING" id="59919.PMM1231"/>
<dbReference type="AlphaFoldDB" id="Q7V0M5"/>
<dbReference type="KEGG" id="pmm:PMM1231"/>
<dbReference type="InterPro" id="IPR046058">
    <property type="entry name" value="WbuC_cupin"/>
</dbReference>
<organism evidence="2 3">
    <name type="scientific">Prochlorococcus marinus subsp. pastoris (strain CCMP1986 / NIES-2087 / MED4)</name>
    <dbReference type="NCBI Taxonomy" id="59919"/>
    <lineage>
        <taxon>Bacteria</taxon>
        <taxon>Bacillati</taxon>
        <taxon>Cyanobacteriota</taxon>
        <taxon>Cyanophyceae</taxon>
        <taxon>Synechococcales</taxon>
        <taxon>Prochlorococcaceae</taxon>
        <taxon>Prochlorococcus</taxon>
    </lineage>
</organism>
<sequence>MNNFELLSLGIYKKSGEISVEKNFIKQLYKDADAHPRNRSRILIHKDSESIPQEMLIAFTSKSIVEVSTHTFPESFTVLDGVAKYIFYEESGELIGDILLSPYENEGTFYCFIPKSTFHRFIPYTENSLAHEVGFSNFDKEFTTLYLDKQFKDISRKTNKEYSIVPRKIINNKLNFKEKEFNEYTQIEISGGIISISHENVQEFMSIKKPVLLKIKDQIPAFINENILIIQTNKEFIIDTEINLQTISLITGSITLILSNNQSINLKKGNSIFYTCANEIKICKIINSNNQLAIVKFTSHTK</sequence>
<reference evidence="2 3" key="1">
    <citation type="journal article" date="2003" name="Nature">
        <title>Genome divergence in two Prochlorococcus ecotypes reflects oceanic niche differentiation.</title>
        <authorList>
            <person name="Rocap G."/>
            <person name="Larimer F.W."/>
            <person name="Lamerdin J.E."/>
            <person name="Malfatti S."/>
            <person name="Chain P."/>
            <person name="Ahlgren N.A."/>
            <person name="Arellano A."/>
            <person name="Coleman M."/>
            <person name="Hauser L."/>
            <person name="Hess W.R."/>
            <person name="Johnson Z.I."/>
            <person name="Land M.L."/>
            <person name="Lindell D."/>
            <person name="Post A.F."/>
            <person name="Regala W."/>
            <person name="Shah M."/>
            <person name="Shaw S.L."/>
            <person name="Steglich C."/>
            <person name="Sullivan M.B."/>
            <person name="Ting C.S."/>
            <person name="Tolonen A."/>
            <person name="Webb E.A."/>
            <person name="Zinser E.R."/>
            <person name="Chisholm S.W."/>
        </authorList>
    </citation>
    <scope>NUCLEOTIDE SEQUENCE [LARGE SCALE GENOMIC DNA]</scope>
    <source>
        <strain evidence="3">CCMP1986 / NIES-2087 / MED4</strain>
    </source>
</reference>
<feature type="domain" description="Cupin fold metalloprotein WbuC cupin" evidence="1">
    <location>
        <begin position="21"/>
        <end position="98"/>
    </location>
</feature>
<dbReference type="NCBIfam" id="TIGR04366">
    <property type="entry name" value="cupin_WbuC"/>
    <property type="match status" value="1"/>
</dbReference>
<dbReference type="HOGENOM" id="CLU_920889_0_0_3"/>